<feature type="transmembrane region" description="Helical" evidence="8">
    <location>
        <begin position="325"/>
        <end position="350"/>
    </location>
</feature>
<feature type="transmembrane region" description="Helical" evidence="8">
    <location>
        <begin position="234"/>
        <end position="257"/>
    </location>
</feature>
<name>A0A7R9A5H0_9CRUS</name>
<keyword evidence="12" id="KW-1185">Reference proteome</keyword>
<keyword evidence="2" id="KW-0813">Transport</keyword>
<evidence type="ECO:0000256" key="6">
    <source>
        <dbReference type="ARBA" id="ARBA00022989"/>
    </source>
</evidence>
<dbReference type="InterPro" id="IPR003593">
    <property type="entry name" value="AAA+_ATPase"/>
</dbReference>
<dbReference type="InterPro" id="IPR003439">
    <property type="entry name" value="ABC_transporter-like_ATP-bd"/>
</dbReference>
<evidence type="ECO:0000256" key="4">
    <source>
        <dbReference type="ARBA" id="ARBA00022741"/>
    </source>
</evidence>
<dbReference type="EMBL" id="CAJPEV010001313">
    <property type="protein sequence ID" value="CAG0892000.1"/>
    <property type="molecule type" value="Genomic_DNA"/>
</dbReference>
<reference evidence="11" key="1">
    <citation type="submission" date="2020-11" db="EMBL/GenBank/DDBJ databases">
        <authorList>
            <person name="Tran Van P."/>
        </authorList>
    </citation>
    <scope>NUCLEOTIDE SEQUENCE</scope>
</reference>
<feature type="domain" description="ABC transporter" evidence="9">
    <location>
        <begin position="477"/>
        <end position="704"/>
    </location>
</feature>
<keyword evidence="6 8" id="KW-1133">Transmembrane helix</keyword>
<evidence type="ECO:0000256" key="1">
    <source>
        <dbReference type="ARBA" id="ARBA00004141"/>
    </source>
</evidence>
<feature type="domain" description="ABC transmembrane type-1" evidence="10">
    <location>
        <begin position="233"/>
        <end position="388"/>
    </location>
</feature>
<organism evidence="11">
    <name type="scientific">Darwinula stevensoni</name>
    <dbReference type="NCBI Taxonomy" id="69355"/>
    <lineage>
        <taxon>Eukaryota</taxon>
        <taxon>Metazoa</taxon>
        <taxon>Ecdysozoa</taxon>
        <taxon>Arthropoda</taxon>
        <taxon>Crustacea</taxon>
        <taxon>Oligostraca</taxon>
        <taxon>Ostracoda</taxon>
        <taxon>Podocopa</taxon>
        <taxon>Podocopida</taxon>
        <taxon>Darwinulocopina</taxon>
        <taxon>Darwinuloidea</taxon>
        <taxon>Darwinulidae</taxon>
        <taxon>Darwinula</taxon>
    </lineage>
</organism>
<feature type="transmembrane region" description="Helical" evidence="8">
    <location>
        <begin position="154"/>
        <end position="173"/>
    </location>
</feature>
<feature type="domain" description="ABC transmembrane type-1" evidence="10">
    <location>
        <begin position="960"/>
        <end position="1136"/>
    </location>
</feature>
<dbReference type="PROSITE" id="PS00211">
    <property type="entry name" value="ABC_TRANSPORTER_1"/>
    <property type="match status" value="1"/>
</dbReference>
<sequence length="1150" mass="128245">MHSLGLDFQNLVVVACALLVVFYVALVCVDLVTFIVKVKNKHERSWSSQKPHSESTAVYTHPSAILPSKACFFWLNPLLWKGYWKPLELDDLGTIPSEEKASGLHQKLLEILQASKHPTVKSIGQLTWKNMLYFASPLWIVGGVLRLFTDLLGYVAPLSVHAIITFVATFETVKVDEDHVQEQEKGLLTLGEFFSNGFVMVIILWLSSLAQGILSQASSHCNNVAGIRLRVSVILYLLYSQLGVSALIGASVTIAILTPLQFYLAKRISSTQDSILHATDARLKLITEMTHGIKVLKMMNWEGIFARRINEARDAELHLLWRDSILWVLVSVIPQASSILVTLMTFGVYGIMEGKTLTSAKIFTGLAFFNQMLIPLFILPIAVHVLVKARVSTCRLLDFFALPEVKTLRPEGSELQNPDLKTEANLKNAEAESLLPACKDETLMKTQAKVEFDTGSNDDEDDDVFEPEDDHPVCTAVAIRNSFFSWNSGSPVLRDICTTFPEGKLTMILGDLGAGKSSLLAGILGEMFHVGGHVMIKEELKQSIAYVKQRPWLFNGSVKENIVFGHSWNPKRYKHVLGACLLEPDFGILPAGDGTEVGTGGSNISGGQRQRVALARALYSNARLVLLDDPFASLDPKVEAKVFQRAVVGCLLRQKRTVILVTNRIQFLAHAHHIVVLNEGQIVTQGSWSNIEEEQPEICLEWRKCMAIEEEQLRRREQESENAREKWRILKAVAQFGFNKAGRRRSKASSSRTSPSITSCISFHAPPHKRVQELCLPFSRHLSLTRQVSHDMVLPSDEYDCVLTPASLIHCSQSHRFNQYQQTLLASLHPPLSHTKSASITATETSPALVRPCLSRTKTSPGSTSASIRKHFYQSLLSHTSTRSDLLHKDSVPSAKDLLRKKESAASWYSDVTGISLETGEYVNIEELEFLMRDDERKRGHIPRTLYQVYVKSSGLLPAFLYFLLALTSQAIRIGMDFWLGRWAAHSDVIVRNATSLHTDLNKDNHIGLYYWVYGILCIISILGILCTHTVGQYAGARARQSLHQHLIEVVISCPLSYFSASVVGRLLNRFSADVGILDKHLAPAIQRLLYFLLLCISALVVTSIVVPWFLLLAVPIAAIYYCIQSIFRAAASDINCDKICIKKDIETLS</sequence>
<evidence type="ECO:0000256" key="5">
    <source>
        <dbReference type="ARBA" id="ARBA00022840"/>
    </source>
</evidence>
<dbReference type="Proteomes" id="UP000677054">
    <property type="component" value="Unassembled WGS sequence"/>
</dbReference>
<dbReference type="InterPro" id="IPR050173">
    <property type="entry name" value="ABC_transporter_C-like"/>
</dbReference>
<evidence type="ECO:0000256" key="2">
    <source>
        <dbReference type="ARBA" id="ARBA00022448"/>
    </source>
</evidence>
<keyword evidence="5" id="KW-0067">ATP-binding</keyword>
<keyword evidence="7 8" id="KW-0472">Membrane</keyword>
<dbReference type="Gene3D" id="3.40.50.300">
    <property type="entry name" value="P-loop containing nucleotide triphosphate hydrolases"/>
    <property type="match status" value="1"/>
</dbReference>
<dbReference type="SUPFAM" id="SSF52540">
    <property type="entry name" value="P-loop containing nucleoside triphosphate hydrolases"/>
    <property type="match status" value="1"/>
</dbReference>
<accession>A0A7R9A5H0</accession>
<protein>
    <submittedName>
        <fullName evidence="11">Uncharacterized protein</fullName>
    </submittedName>
</protein>
<dbReference type="InterPro" id="IPR017871">
    <property type="entry name" value="ABC_transporter-like_CS"/>
</dbReference>
<feature type="transmembrane region" description="Helical" evidence="8">
    <location>
        <begin position="12"/>
        <end position="36"/>
    </location>
</feature>
<evidence type="ECO:0000256" key="3">
    <source>
        <dbReference type="ARBA" id="ARBA00022692"/>
    </source>
</evidence>
<evidence type="ECO:0000259" key="9">
    <source>
        <dbReference type="PROSITE" id="PS50893"/>
    </source>
</evidence>
<feature type="transmembrane region" description="Helical" evidence="8">
    <location>
        <begin position="193"/>
        <end position="214"/>
    </location>
</feature>
<evidence type="ECO:0000256" key="7">
    <source>
        <dbReference type="ARBA" id="ARBA00023136"/>
    </source>
</evidence>
<dbReference type="InterPro" id="IPR027417">
    <property type="entry name" value="P-loop_NTPase"/>
</dbReference>
<dbReference type="SMART" id="SM00382">
    <property type="entry name" value="AAA"/>
    <property type="match status" value="1"/>
</dbReference>
<evidence type="ECO:0000256" key="8">
    <source>
        <dbReference type="SAM" id="Phobius"/>
    </source>
</evidence>
<dbReference type="PANTHER" id="PTHR24223">
    <property type="entry name" value="ATP-BINDING CASSETTE SUB-FAMILY C"/>
    <property type="match status" value="1"/>
</dbReference>
<dbReference type="GO" id="GO:0016020">
    <property type="term" value="C:membrane"/>
    <property type="evidence" value="ECO:0007669"/>
    <property type="project" value="UniProtKB-SubCell"/>
</dbReference>
<evidence type="ECO:0000259" key="10">
    <source>
        <dbReference type="PROSITE" id="PS50929"/>
    </source>
</evidence>
<proteinExistence type="predicted"/>
<dbReference type="EMBL" id="LR900830">
    <property type="protein sequence ID" value="CAD7247042.1"/>
    <property type="molecule type" value="Genomic_DNA"/>
</dbReference>
<feature type="transmembrane region" description="Helical" evidence="8">
    <location>
        <begin position="1089"/>
        <end position="1122"/>
    </location>
</feature>
<evidence type="ECO:0000313" key="12">
    <source>
        <dbReference type="Proteomes" id="UP000677054"/>
    </source>
</evidence>
<dbReference type="Gene3D" id="1.20.1560.10">
    <property type="entry name" value="ABC transporter type 1, transmembrane domain"/>
    <property type="match status" value="2"/>
</dbReference>
<dbReference type="PROSITE" id="PS50929">
    <property type="entry name" value="ABC_TM1F"/>
    <property type="match status" value="2"/>
</dbReference>
<feature type="transmembrane region" description="Helical" evidence="8">
    <location>
        <begin position="362"/>
        <end position="387"/>
    </location>
</feature>
<dbReference type="PANTHER" id="PTHR24223:SF461">
    <property type="entry name" value="ATP-BINDING CASSETTE SUB-FAMILY C MEMBER SUR"/>
    <property type="match status" value="1"/>
</dbReference>
<dbReference type="GO" id="GO:0140359">
    <property type="term" value="F:ABC-type transporter activity"/>
    <property type="evidence" value="ECO:0007669"/>
    <property type="project" value="InterPro"/>
</dbReference>
<dbReference type="PROSITE" id="PS50893">
    <property type="entry name" value="ABC_TRANSPORTER_2"/>
    <property type="match status" value="1"/>
</dbReference>
<dbReference type="FunFam" id="3.40.50.300:FF:000997">
    <property type="entry name" value="Multidrug resistance-associated protein 1"/>
    <property type="match status" value="1"/>
</dbReference>
<dbReference type="GO" id="GO:0016887">
    <property type="term" value="F:ATP hydrolysis activity"/>
    <property type="evidence" value="ECO:0007669"/>
    <property type="project" value="InterPro"/>
</dbReference>
<dbReference type="OrthoDB" id="6347324at2759"/>
<keyword evidence="3 8" id="KW-0812">Transmembrane</keyword>
<feature type="transmembrane region" description="Helical" evidence="8">
    <location>
        <begin position="1047"/>
        <end position="1069"/>
    </location>
</feature>
<comment type="subcellular location">
    <subcellularLocation>
        <location evidence="1">Membrane</location>
        <topology evidence="1">Multi-pass membrane protein</topology>
    </subcellularLocation>
</comment>
<dbReference type="CDD" id="cd03250">
    <property type="entry name" value="ABCC_MRP_domain1"/>
    <property type="match status" value="1"/>
</dbReference>
<dbReference type="InterPro" id="IPR036640">
    <property type="entry name" value="ABC1_TM_sf"/>
</dbReference>
<dbReference type="Pfam" id="PF00005">
    <property type="entry name" value="ABC_tran"/>
    <property type="match status" value="1"/>
</dbReference>
<dbReference type="Pfam" id="PF00664">
    <property type="entry name" value="ABC_membrane"/>
    <property type="match status" value="2"/>
</dbReference>
<dbReference type="AlphaFoldDB" id="A0A7R9A5H0"/>
<gene>
    <name evidence="11" type="ORF">DSTB1V02_LOCUS6881</name>
</gene>
<keyword evidence="4" id="KW-0547">Nucleotide-binding</keyword>
<feature type="transmembrane region" description="Helical" evidence="8">
    <location>
        <begin position="949"/>
        <end position="972"/>
    </location>
</feature>
<feature type="transmembrane region" description="Helical" evidence="8">
    <location>
        <begin position="1011"/>
        <end position="1035"/>
    </location>
</feature>
<dbReference type="GO" id="GO:0005524">
    <property type="term" value="F:ATP binding"/>
    <property type="evidence" value="ECO:0007669"/>
    <property type="project" value="UniProtKB-KW"/>
</dbReference>
<dbReference type="SUPFAM" id="SSF90123">
    <property type="entry name" value="ABC transporter transmembrane region"/>
    <property type="match status" value="2"/>
</dbReference>
<dbReference type="InterPro" id="IPR011527">
    <property type="entry name" value="ABC1_TM_dom"/>
</dbReference>
<evidence type="ECO:0000313" key="11">
    <source>
        <dbReference type="EMBL" id="CAD7247042.1"/>
    </source>
</evidence>